<dbReference type="Proteomes" id="UP000507222">
    <property type="component" value="Unassembled WGS sequence"/>
</dbReference>
<protein>
    <submittedName>
        <fullName evidence="1">Uncharacterized protein</fullName>
    </submittedName>
</protein>
<dbReference type="EMBL" id="CAEKKB010000003">
    <property type="protein sequence ID" value="CAB4305172.1"/>
    <property type="molecule type" value="Genomic_DNA"/>
</dbReference>
<proteinExistence type="predicted"/>
<evidence type="ECO:0000313" key="1">
    <source>
        <dbReference type="EMBL" id="CAB4274743.1"/>
    </source>
</evidence>
<sequence length="75" mass="8023">MRGREGQRKSGGFGKPGGLGECVVELRVAQKAQHLVVSQFSHRIADSPYNIMSDKLCGADEKPSVGLTALLTLLI</sequence>
<evidence type="ECO:0000313" key="2">
    <source>
        <dbReference type="EMBL" id="CAB4305172.1"/>
    </source>
</evidence>
<reference evidence="1 3" key="2">
    <citation type="submission" date="2020-05" db="EMBL/GenBank/DDBJ databases">
        <authorList>
            <person name="Campoy J."/>
            <person name="Schneeberger K."/>
            <person name="Spophaly S."/>
        </authorList>
    </citation>
    <scope>NUCLEOTIDE SEQUENCE [LARGE SCALE GENOMIC DNA]</scope>
    <source>
        <strain evidence="1">PruArmRojPasFocal</strain>
    </source>
</reference>
<dbReference type="EMBL" id="CAEKDK010000003">
    <property type="protein sequence ID" value="CAB4274743.1"/>
    <property type="molecule type" value="Genomic_DNA"/>
</dbReference>
<gene>
    <name evidence="1" type="ORF">CURHAP_LOCUS23328</name>
    <name evidence="2" type="ORF">ORAREDHAP_LOCUS23047</name>
</gene>
<dbReference type="Proteomes" id="UP000507245">
    <property type="component" value="Unassembled WGS sequence"/>
</dbReference>
<evidence type="ECO:0000313" key="3">
    <source>
        <dbReference type="Proteomes" id="UP000507222"/>
    </source>
</evidence>
<reference evidence="4" key="1">
    <citation type="journal article" date="2020" name="Genome Biol.">
        <title>Gamete binning: chromosome-level and haplotype-resolved genome assembly enabled by high-throughput single-cell sequencing of gamete genomes.</title>
        <authorList>
            <person name="Campoy J.A."/>
            <person name="Sun H."/>
            <person name="Goel M."/>
            <person name="Jiao W.-B."/>
            <person name="Folz-Donahue K."/>
            <person name="Wang N."/>
            <person name="Rubio M."/>
            <person name="Liu C."/>
            <person name="Kukat C."/>
            <person name="Ruiz D."/>
            <person name="Huettel B."/>
            <person name="Schneeberger K."/>
        </authorList>
    </citation>
    <scope>NUCLEOTIDE SEQUENCE [LARGE SCALE GENOMIC DNA]</scope>
    <source>
        <strain evidence="4">cv. Rojo Pasion</strain>
    </source>
</reference>
<evidence type="ECO:0000313" key="4">
    <source>
        <dbReference type="Proteomes" id="UP000507245"/>
    </source>
</evidence>
<name>A0A6J5UEZ6_PRUAR</name>
<dbReference type="AlphaFoldDB" id="A0A6J5UEZ6"/>
<accession>A0A6J5UEZ6</accession>
<organism evidence="1 3">
    <name type="scientific">Prunus armeniaca</name>
    <name type="common">Apricot</name>
    <name type="synonym">Armeniaca vulgaris</name>
    <dbReference type="NCBI Taxonomy" id="36596"/>
    <lineage>
        <taxon>Eukaryota</taxon>
        <taxon>Viridiplantae</taxon>
        <taxon>Streptophyta</taxon>
        <taxon>Embryophyta</taxon>
        <taxon>Tracheophyta</taxon>
        <taxon>Spermatophyta</taxon>
        <taxon>Magnoliopsida</taxon>
        <taxon>eudicotyledons</taxon>
        <taxon>Gunneridae</taxon>
        <taxon>Pentapetalae</taxon>
        <taxon>rosids</taxon>
        <taxon>fabids</taxon>
        <taxon>Rosales</taxon>
        <taxon>Rosaceae</taxon>
        <taxon>Amygdaloideae</taxon>
        <taxon>Amygdaleae</taxon>
        <taxon>Prunus</taxon>
    </lineage>
</organism>
<keyword evidence="4" id="KW-1185">Reference proteome</keyword>